<feature type="non-terminal residue" evidence="2">
    <location>
        <position position="1"/>
    </location>
</feature>
<evidence type="ECO:0000259" key="1">
    <source>
        <dbReference type="Pfam" id="PF24760"/>
    </source>
</evidence>
<feature type="domain" description="IF140 C-terminal TPR" evidence="1">
    <location>
        <begin position="1"/>
        <end position="79"/>
    </location>
</feature>
<proteinExistence type="predicted"/>
<dbReference type="EMBL" id="BLLF01002785">
    <property type="protein sequence ID" value="GFH25339.1"/>
    <property type="molecule type" value="Genomic_DNA"/>
</dbReference>
<reference evidence="2 3" key="1">
    <citation type="submission" date="2020-02" db="EMBL/GenBank/DDBJ databases">
        <title>Draft genome sequence of Haematococcus lacustris strain NIES-144.</title>
        <authorList>
            <person name="Morimoto D."/>
            <person name="Nakagawa S."/>
            <person name="Yoshida T."/>
            <person name="Sawayama S."/>
        </authorList>
    </citation>
    <scope>NUCLEOTIDE SEQUENCE [LARGE SCALE GENOMIC DNA]</scope>
    <source>
        <strain evidence="2 3">NIES-144</strain>
    </source>
</reference>
<gene>
    <name evidence="2" type="ORF">HaLaN_23281</name>
</gene>
<dbReference type="Pfam" id="PF24760">
    <property type="entry name" value="TPR_IF140_C"/>
    <property type="match status" value="1"/>
</dbReference>
<sequence length="151" mass="16572">VQQRIATAEKYVAARGLISTQPQQALALCSALLESMPSGGEGQDMESGIRVGDVFALMIEYWYEARNALEAYKLIEQMRSRAIILSPYLDQRMVDDVYKTLGVEPVADRVGGTRGAGYSNPQLTNNAAYTAEDGYVDDEEGVIDEVLDDDN</sequence>
<organism evidence="2 3">
    <name type="scientific">Haematococcus lacustris</name>
    <name type="common">Green alga</name>
    <name type="synonym">Haematococcus pluvialis</name>
    <dbReference type="NCBI Taxonomy" id="44745"/>
    <lineage>
        <taxon>Eukaryota</taxon>
        <taxon>Viridiplantae</taxon>
        <taxon>Chlorophyta</taxon>
        <taxon>core chlorophytes</taxon>
        <taxon>Chlorophyceae</taxon>
        <taxon>CS clade</taxon>
        <taxon>Chlamydomonadales</taxon>
        <taxon>Haematococcaceae</taxon>
        <taxon>Haematococcus</taxon>
    </lineage>
</organism>
<comment type="caution">
    <text evidence="2">The sequence shown here is derived from an EMBL/GenBank/DDBJ whole genome shotgun (WGS) entry which is preliminary data.</text>
</comment>
<dbReference type="Proteomes" id="UP000485058">
    <property type="component" value="Unassembled WGS sequence"/>
</dbReference>
<dbReference type="InterPro" id="IPR056156">
    <property type="entry name" value="TPR_IF140_C"/>
</dbReference>
<name>A0A699ZZQ8_HAELA</name>
<accession>A0A699ZZQ8</accession>
<dbReference type="AlphaFoldDB" id="A0A699ZZQ8"/>
<evidence type="ECO:0000313" key="3">
    <source>
        <dbReference type="Proteomes" id="UP000485058"/>
    </source>
</evidence>
<evidence type="ECO:0000313" key="2">
    <source>
        <dbReference type="EMBL" id="GFH25339.1"/>
    </source>
</evidence>
<keyword evidence="3" id="KW-1185">Reference proteome</keyword>
<protein>
    <submittedName>
        <fullName evidence="2">WD_REPEATS_REGION domain-containing protein</fullName>
    </submittedName>
</protein>